<sequence>MALIYSACHDRGSHSTMALWSKYDSNLGVVNEYTVPKGLLCDQSPVFAAMFEGGFRETQEQIVDLEEIEDGSRLEASYG</sequence>
<accession>B6H8A8</accession>
<reference evidence="1 2" key="1">
    <citation type="journal article" date="2008" name="Nat. Biotechnol.">
        <title>Genome sequencing and analysis of the filamentous fungus Penicillium chrysogenum.</title>
        <authorList>
            <person name="van den Berg M.A."/>
            <person name="Albang R."/>
            <person name="Albermann K."/>
            <person name="Badger J.H."/>
            <person name="Daran J.-M."/>
            <person name="Driessen A.J.M."/>
            <person name="Garcia-Estrada C."/>
            <person name="Fedorova N.D."/>
            <person name="Harris D.M."/>
            <person name="Heijne W.H.M."/>
            <person name="Joardar V.S."/>
            <person name="Kiel J.A.K.W."/>
            <person name="Kovalchuk A."/>
            <person name="Martin J.F."/>
            <person name="Nierman W.C."/>
            <person name="Nijland J.G."/>
            <person name="Pronk J.T."/>
            <person name="Roubos J.A."/>
            <person name="van der Klei I.J."/>
            <person name="van Peij N.N.M.E."/>
            <person name="Veenhuis M."/>
            <person name="von Doehren H."/>
            <person name="Wagner C."/>
            <person name="Wortman J.R."/>
            <person name="Bovenberg R.A.L."/>
        </authorList>
    </citation>
    <scope>NUCLEOTIDE SEQUENCE [LARGE SCALE GENOMIC DNA]</scope>
    <source>
        <strain evidence="2">ATCC 28089 / DSM 1075 / NRRL 1951 / Wisconsin 54-1255</strain>
    </source>
</reference>
<dbReference type="Proteomes" id="UP000000724">
    <property type="component" value="Contig Pc00c16"/>
</dbReference>
<evidence type="ECO:0000313" key="2">
    <source>
        <dbReference type="Proteomes" id="UP000000724"/>
    </source>
</evidence>
<name>B6H8A8_PENRW</name>
<gene>
    <name evidence="1" type="ORF">Pc16g08730</name>
    <name evidence="1" type="ORF">PCH_Pc16g08730</name>
</gene>
<proteinExistence type="predicted"/>
<dbReference type="HOGENOM" id="CLU_2606742_0_0_1"/>
<dbReference type="BioCyc" id="PCHR:PC16G08730-MONOMER"/>
<keyword evidence="2" id="KW-1185">Reference proteome</keyword>
<dbReference type="EMBL" id="AM920431">
    <property type="protein sequence ID" value="CAP93543.1"/>
    <property type="molecule type" value="Genomic_DNA"/>
</dbReference>
<dbReference type="STRING" id="500485.B6H8A8"/>
<dbReference type="InterPro" id="IPR011333">
    <property type="entry name" value="SKP1/BTB/POZ_sf"/>
</dbReference>
<dbReference type="VEuPathDB" id="FungiDB:PCH_Pc16g08730"/>
<organism evidence="1 2">
    <name type="scientific">Penicillium rubens (strain ATCC 28089 / DSM 1075 / NRRL 1951 / Wisconsin 54-1255)</name>
    <name type="common">Penicillium chrysogenum</name>
    <dbReference type="NCBI Taxonomy" id="500485"/>
    <lineage>
        <taxon>Eukaryota</taxon>
        <taxon>Fungi</taxon>
        <taxon>Dikarya</taxon>
        <taxon>Ascomycota</taxon>
        <taxon>Pezizomycotina</taxon>
        <taxon>Eurotiomycetes</taxon>
        <taxon>Eurotiomycetidae</taxon>
        <taxon>Eurotiales</taxon>
        <taxon>Aspergillaceae</taxon>
        <taxon>Penicillium</taxon>
        <taxon>Penicillium chrysogenum species complex</taxon>
    </lineage>
</organism>
<evidence type="ECO:0000313" key="1">
    <source>
        <dbReference type="EMBL" id="CAP93543.1"/>
    </source>
</evidence>
<protein>
    <submittedName>
        <fullName evidence="1">Pc16g08730 protein</fullName>
    </submittedName>
</protein>
<dbReference type="OrthoDB" id="194443at2759"/>
<dbReference type="Gene3D" id="3.30.710.10">
    <property type="entry name" value="Potassium Channel Kv1.1, Chain A"/>
    <property type="match status" value="1"/>
</dbReference>
<dbReference type="AlphaFoldDB" id="B6H8A8"/>